<protein>
    <recommendedName>
        <fullName evidence="3">PKD domain-containing protein</fullName>
    </recommendedName>
</protein>
<evidence type="ECO:0000313" key="2">
    <source>
        <dbReference type="Proteomes" id="UP001257234"/>
    </source>
</evidence>
<comment type="caution">
    <text evidence="1">The sequence shown here is derived from an EMBL/GenBank/DDBJ whole genome shotgun (WGS) entry which is preliminary data.</text>
</comment>
<dbReference type="EMBL" id="JAVJIU010000004">
    <property type="protein sequence ID" value="MDR5591195.1"/>
    <property type="molecule type" value="Genomic_DNA"/>
</dbReference>
<evidence type="ECO:0000313" key="1">
    <source>
        <dbReference type="EMBL" id="MDR5591195.1"/>
    </source>
</evidence>
<dbReference type="PROSITE" id="PS50194">
    <property type="entry name" value="FILAMIN_REPEAT"/>
    <property type="match status" value="1"/>
</dbReference>
<reference evidence="2" key="1">
    <citation type="submission" date="2023-07" db="EMBL/GenBank/DDBJ databases">
        <title>Christiangramia sp. SM2212., a novel bacterium of the family Flavobacteriaceae isolated from the sea sediment.</title>
        <authorList>
            <person name="Wang J."/>
            <person name="Zhang X."/>
        </authorList>
    </citation>
    <scope>NUCLEOTIDE SEQUENCE [LARGE SCALE GENOMIC DNA]</scope>
    <source>
        <strain evidence="2">SM2212</strain>
    </source>
</reference>
<evidence type="ECO:0008006" key="3">
    <source>
        <dbReference type="Google" id="ProtNLM"/>
    </source>
</evidence>
<sequence length="692" mass="74655">MKIFRILAMLTISLVLFTGCEDDEIMNYAFQEISAPTDVTASFDVMQDDTGTVTVTPSGEGASTFEVYFGDVEDETPTIAMAGETLTHVYDEGEYEVRVVAVGSTGLTSEFNQMLTIAFRAPENLEVTVDQPASDPKNITVSASADYATLFDVYFTDSEEEEPTQLMPGESIPYSYEEPGTYTIRVVARGAGVATTETTVEVVVPEANDPVKFPITYDEPTVNYALGVFNGASFEVVTNPDLSGANTAETKVGALTNSGAAYEGGAYNLGEAVDFSGSAKTISVKVWSDVALPVLLKFEGGLNGERQTEVSVNHTGSGWEELSFNFATDAIKSYIDGSQGVGEPFVPTGQYGTMVIFIDGPGTTAGTFYLDDFKQSGAPFESTMVQDFEGTKPAFTVFGNIAATEVIDNPDPSAVNPTSKVAKQVKSAGSEVWAGGFFETATPLDLDTYSTIRVKTWSPKVGAVVKLKLENADASITHEVDLTTTVANEWENLDYDFSGAPAADYVRVVIFFDFGNAGDDSVYYYDQIQTTNGGVEMAPDMVLEDLEGDAPAYTVFGGIDPIEVIANPDPSGVNTSSMVAKLTKNDGSEVWAGAFYEEDMPLDLDTYSKMKVKVWSPKAGATVRLKFENLDDSSLFYEVDAVTTVENTWEVLEFDLSAADTSVDYSRVVLFFDFGNNGDGSVYYFDDYTLSN</sequence>
<dbReference type="InterPro" id="IPR017868">
    <property type="entry name" value="Filamin/ABP280_repeat-like"/>
</dbReference>
<accession>A0ABU1ES19</accession>
<dbReference type="Proteomes" id="UP001257234">
    <property type="component" value="Unassembled WGS sequence"/>
</dbReference>
<gene>
    <name evidence="1" type="ORF">RE431_11150</name>
</gene>
<dbReference type="PROSITE" id="PS51257">
    <property type="entry name" value="PROKAR_LIPOPROTEIN"/>
    <property type="match status" value="1"/>
</dbReference>
<dbReference type="Gene3D" id="2.60.120.260">
    <property type="entry name" value="Galactose-binding domain-like"/>
    <property type="match status" value="1"/>
</dbReference>
<proteinExistence type="predicted"/>
<dbReference type="Gene3D" id="2.60.120.430">
    <property type="entry name" value="Galactose-binding lectin"/>
    <property type="match status" value="1"/>
</dbReference>
<name>A0ABU1ES19_9FLAO</name>
<dbReference type="RefSeq" id="WP_309562062.1">
    <property type="nucleotide sequence ID" value="NZ_JAVJIU010000004.1"/>
</dbReference>
<organism evidence="1 2">
    <name type="scientific">Christiangramia sediminicola</name>
    <dbReference type="NCBI Taxonomy" id="3073267"/>
    <lineage>
        <taxon>Bacteria</taxon>
        <taxon>Pseudomonadati</taxon>
        <taxon>Bacteroidota</taxon>
        <taxon>Flavobacteriia</taxon>
        <taxon>Flavobacteriales</taxon>
        <taxon>Flavobacteriaceae</taxon>
        <taxon>Christiangramia</taxon>
    </lineage>
</organism>
<keyword evidence="2" id="KW-1185">Reference proteome</keyword>